<reference evidence="1 2" key="1">
    <citation type="submission" date="2022-04" db="EMBL/GenBank/DDBJ databases">
        <title>Diverse halophilic archaea isolated from saline environments.</title>
        <authorList>
            <person name="Cui H.-L."/>
        </authorList>
    </citation>
    <scope>NUCLEOTIDE SEQUENCE [LARGE SCALE GENOMIC DNA]</scope>
    <source>
        <strain evidence="1 2">XZYJT49</strain>
        <plasmid evidence="1 2">unnamed1</plasmid>
    </source>
</reference>
<protein>
    <submittedName>
        <fullName evidence="1">Uncharacterized protein</fullName>
    </submittedName>
</protein>
<proteinExistence type="predicted"/>
<keyword evidence="2" id="KW-1185">Reference proteome</keyword>
<accession>A0A8U0HZE6</accession>
<gene>
    <name evidence="1" type="ORF">M0R89_18490</name>
</gene>
<keyword evidence="1" id="KW-0614">Plasmid</keyword>
<sequence>MVCPPLRARVFGSDAENVGSGAPALDGFAGKTPAMRERAGKVGDVGEITYRLERTTPTA</sequence>
<dbReference type="AlphaFoldDB" id="A0A8U0HZE6"/>
<evidence type="ECO:0000313" key="1">
    <source>
        <dbReference type="EMBL" id="UPV76522.1"/>
    </source>
</evidence>
<geneLocation type="plasmid" evidence="1 2">
    <name>unnamed1</name>
</geneLocation>
<dbReference type="KEGG" id="halx:M0R89_18490"/>
<dbReference type="GeneID" id="72187231"/>
<name>A0A8U0HZE6_9EURY</name>
<dbReference type="Proteomes" id="UP000830729">
    <property type="component" value="Plasmid unnamed1"/>
</dbReference>
<dbReference type="RefSeq" id="WP_248652555.1">
    <property type="nucleotide sequence ID" value="NZ_CP096660.1"/>
</dbReference>
<organism evidence="1 2">
    <name type="scientific">Halorussus limi</name>
    <dbReference type="NCBI Taxonomy" id="2938695"/>
    <lineage>
        <taxon>Archaea</taxon>
        <taxon>Methanobacteriati</taxon>
        <taxon>Methanobacteriota</taxon>
        <taxon>Stenosarchaea group</taxon>
        <taxon>Halobacteria</taxon>
        <taxon>Halobacteriales</taxon>
        <taxon>Haladaptataceae</taxon>
        <taxon>Halorussus</taxon>
    </lineage>
</organism>
<evidence type="ECO:0000313" key="2">
    <source>
        <dbReference type="Proteomes" id="UP000830729"/>
    </source>
</evidence>
<dbReference type="EMBL" id="CP096660">
    <property type="protein sequence ID" value="UPV76522.1"/>
    <property type="molecule type" value="Genomic_DNA"/>
</dbReference>